<dbReference type="EMBL" id="LAZR01000024">
    <property type="protein sequence ID" value="KKO04083.1"/>
    <property type="molecule type" value="Genomic_DNA"/>
</dbReference>
<dbReference type="GO" id="GO:0020037">
    <property type="term" value="F:heme binding"/>
    <property type="evidence" value="ECO:0007669"/>
    <property type="project" value="InterPro"/>
</dbReference>
<evidence type="ECO:0000256" key="2">
    <source>
        <dbReference type="ARBA" id="ARBA00023004"/>
    </source>
</evidence>
<gene>
    <name evidence="4" type="ORF">LCGC14_0089770</name>
</gene>
<protein>
    <recommendedName>
        <fullName evidence="3">Cytochrome c domain-containing protein</fullName>
    </recommendedName>
</protein>
<dbReference type="GO" id="GO:0009055">
    <property type="term" value="F:electron transfer activity"/>
    <property type="evidence" value="ECO:0007669"/>
    <property type="project" value="InterPro"/>
</dbReference>
<dbReference type="InterPro" id="IPR010706">
    <property type="entry name" value="Fatty_acid_cis-trans_isomerase"/>
</dbReference>
<evidence type="ECO:0000259" key="3">
    <source>
        <dbReference type="PROSITE" id="PS51007"/>
    </source>
</evidence>
<keyword evidence="1" id="KW-0479">Metal-binding</keyword>
<proteinExistence type="predicted"/>
<accession>A0A0F9VVT2</accession>
<feature type="domain" description="Cytochrome c" evidence="3">
    <location>
        <begin position="46"/>
        <end position="211"/>
    </location>
</feature>
<sequence length="795" mass="90500">MARVSGMTRLKLTALVLLIAGLFLACTQIPQYPMEEPIAARVQTYDYQRDIRPIFEHKCMACHGCYDAPCQLKLTSAEGLERGASTLPVYDGGRLEDMVPTRLGVDASSTAEWREKGFFSVLHGAEDGQLSGLDASVLYKMLELGRTNPVATNSRLPEDITLSTARSNSCPSVGQFADYADKFPHGGMPYGATGLTDDEFTQLTQWISEGAVVTPAAYNPSDTEQAMTQRWESFFNQTGMREQLVARYLFEHLFAAHLYFPDIEGSAFYSLVRSSTPPGQPVRPLRTVRPNDDPEQAFFYRLQPLRQTIVEKTHITYALGETRLKRYQSLFFEPQWEMVTLPGYSYAERANPFITFSAIPAKARYQFLLDNAEYFVRNFIRGPVCRGQIATDVIRDQFWTVFEDPDQEAFVNDANYRLKASPLLGLPGQKSDILDFGSEWLDYNEKRNKYLDLRRNYYAKRKPDGATLDELWDGDNWNQDALLTIFRHHDSASVRKGLHGRVPRTIWVMDYPLLERTYYELVANFNVFGSVSHQGQTRLYFDLIRNGAEHNMLRFVPREKREALYASWYQGNAKIKHALTYTGLDTTTPVVMDYKDAGTNKAVMQRFSQLLMERTAQVSGPPDTLNRCPENNCKRAAISSAQQQLESTLQPLARADGASLPVISLLPEVTFLRVKQGDQRWVYTLVHNRAHSSVAFMFGEESRFLPKEDTLTLIEGTIGSYPNFSFDVTLDELPEFIDTLSAVRNQDGLHTLADRWGVRRTHPEFWDIMADFQRSTEETTPDQAGVLDVNRYQNL</sequence>
<name>A0A0F9VVT2_9ZZZZ</name>
<dbReference type="AlphaFoldDB" id="A0A0F9VVT2"/>
<organism evidence="4">
    <name type="scientific">marine sediment metagenome</name>
    <dbReference type="NCBI Taxonomy" id="412755"/>
    <lineage>
        <taxon>unclassified sequences</taxon>
        <taxon>metagenomes</taxon>
        <taxon>ecological metagenomes</taxon>
    </lineage>
</organism>
<dbReference type="PROSITE" id="PS51007">
    <property type="entry name" value="CYTC"/>
    <property type="match status" value="1"/>
</dbReference>
<keyword evidence="2" id="KW-0408">Iron</keyword>
<dbReference type="InterPro" id="IPR009056">
    <property type="entry name" value="Cyt_c-like_dom"/>
</dbReference>
<comment type="caution">
    <text evidence="4">The sequence shown here is derived from an EMBL/GenBank/DDBJ whole genome shotgun (WGS) entry which is preliminary data.</text>
</comment>
<dbReference type="Pfam" id="PF06934">
    <property type="entry name" value="CTI"/>
    <property type="match status" value="1"/>
</dbReference>
<dbReference type="PROSITE" id="PS51257">
    <property type="entry name" value="PROKAR_LIPOPROTEIN"/>
    <property type="match status" value="1"/>
</dbReference>
<evidence type="ECO:0000256" key="1">
    <source>
        <dbReference type="ARBA" id="ARBA00022723"/>
    </source>
</evidence>
<evidence type="ECO:0000313" key="4">
    <source>
        <dbReference type="EMBL" id="KKO04083.1"/>
    </source>
</evidence>
<dbReference type="GO" id="GO:0046872">
    <property type="term" value="F:metal ion binding"/>
    <property type="evidence" value="ECO:0007669"/>
    <property type="project" value="UniProtKB-KW"/>
</dbReference>
<reference evidence="4" key="1">
    <citation type="journal article" date="2015" name="Nature">
        <title>Complex archaea that bridge the gap between prokaryotes and eukaryotes.</title>
        <authorList>
            <person name="Spang A."/>
            <person name="Saw J.H."/>
            <person name="Jorgensen S.L."/>
            <person name="Zaremba-Niedzwiedzka K."/>
            <person name="Martijn J."/>
            <person name="Lind A.E."/>
            <person name="van Eijk R."/>
            <person name="Schleper C."/>
            <person name="Guy L."/>
            <person name="Ettema T.J."/>
        </authorList>
    </citation>
    <scope>NUCLEOTIDE SEQUENCE</scope>
</reference>